<evidence type="ECO:0000256" key="11">
    <source>
        <dbReference type="ARBA" id="ARBA00023136"/>
    </source>
</evidence>
<accession>A0A0G0NA55</accession>
<keyword evidence="8" id="KW-0864">Zinc transport</keyword>
<dbReference type="GO" id="GO:0043190">
    <property type="term" value="C:ATP-binding cassette (ABC) transporter complex"/>
    <property type="evidence" value="ECO:0007669"/>
    <property type="project" value="InterPro"/>
</dbReference>
<reference evidence="15 16" key="1">
    <citation type="journal article" date="2015" name="Nature">
        <title>rRNA introns, odd ribosomes, and small enigmatic genomes across a large radiation of phyla.</title>
        <authorList>
            <person name="Brown C.T."/>
            <person name="Hug L.A."/>
            <person name="Thomas B.C."/>
            <person name="Sharon I."/>
            <person name="Castelle C.J."/>
            <person name="Singh A."/>
            <person name="Wilkins M.J."/>
            <person name="Williams K.H."/>
            <person name="Banfield J.F."/>
        </authorList>
    </citation>
    <scope>NUCLEOTIDE SEQUENCE [LARGE SCALE GENOMIC DNA]</scope>
</reference>
<dbReference type="PANTHER" id="PTHR30477">
    <property type="entry name" value="ABC-TRANSPORTER METAL-BINDING PROTEIN"/>
    <property type="match status" value="1"/>
</dbReference>
<evidence type="ECO:0000256" key="6">
    <source>
        <dbReference type="ARBA" id="ARBA00022692"/>
    </source>
</evidence>
<feature type="transmembrane region" description="Helical" evidence="14">
    <location>
        <begin position="207"/>
        <end position="228"/>
    </location>
</feature>
<evidence type="ECO:0000256" key="9">
    <source>
        <dbReference type="ARBA" id="ARBA00022989"/>
    </source>
</evidence>
<keyword evidence="4 13" id="KW-0813">Transport</keyword>
<keyword evidence="11 14" id="KW-0472">Membrane</keyword>
<gene>
    <name evidence="15" type="ORF">UT41_C0001G0618</name>
</gene>
<feature type="transmembrane region" description="Helical" evidence="14">
    <location>
        <begin position="234"/>
        <end position="254"/>
    </location>
</feature>
<comment type="function">
    <text evidence="1">Involved in the high-affinity zinc uptake transport system.</text>
</comment>
<name>A0A0G0NA55_9BACT</name>
<dbReference type="InterPro" id="IPR001626">
    <property type="entry name" value="ABC_TroCD"/>
</dbReference>
<dbReference type="GO" id="GO:0006829">
    <property type="term" value="P:zinc ion transport"/>
    <property type="evidence" value="ECO:0007669"/>
    <property type="project" value="UniProtKB-KW"/>
</dbReference>
<evidence type="ECO:0000313" key="15">
    <source>
        <dbReference type="EMBL" id="KKR13074.1"/>
    </source>
</evidence>
<keyword evidence="5" id="KW-1003">Cell membrane</keyword>
<comment type="caution">
    <text evidence="15">The sequence shown here is derived from an EMBL/GenBank/DDBJ whole genome shotgun (WGS) entry which is preliminary data.</text>
</comment>
<evidence type="ECO:0000256" key="13">
    <source>
        <dbReference type="RuleBase" id="RU003943"/>
    </source>
</evidence>
<feature type="transmembrane region" description="Helical" evidence="14">
    <location>
        <begin position="116"/>
        <end position="141"/>
    </location>
</feature>
<protein>
    <recommendedName>
        <fullName evidence="12">High-affinity zinc uptake system membrane protein ZnuB</fullName>
    </recommendedName>
</protein>
<evidence type="ECO:0000256" key="10">
    <source>
        <dbReference type="ARBA" id="ARBA00023065"/>
    </source>
</evidence>
<dbReference type="GO" id="GO:0055085">
    <property type="term" value="P:transmembrane transport"/>
    <property type="evidence" value="ECO:0007669"/>
    <property type="project" value="InterPro"/>
</dbReference>
<evidence type="ECO:0000256" key="3">
    <source>
        <dbReference type="ARBA" id="ARBA00008034"/>
    </source>
</evidence>
<evidence type="ECO:0000256" key="2">
    <source>
        <dbReference type="ARBA" id="ARBA00004651"/>
    </source>
</evidence>
<keyword evidence="6 13" id="KW-0812">Transmembrane</keyword>
<dbReference type="EMBL" id="LBWR01000001">
    <property type="protein sequence ID" value="KKR13074.1"/>
    <property type="molecule type" value="Genomic_DNA"/>
</dbReference>
<dbReference type="STRING" id="1619013.UT41_C0001G0618"/>
<keyword evidence="10" id="KW-0406">Ion transport</keyword>
<dbReference type="PANTHER" id="PTHR30477:SF23">
    <property type="entry name" value="HIGH-AFFINITY ZINC UPTAKE SYSTEM MEMBRANE PROTEIN ZNUB"/>
    <property type="match status" value="1"/>
</dbReference>
<feature type="transmembrane region" description="Helical" evidence="14">
    <location>
        <begin position="167"/>
        <end position="195"/>
    </location>
</feature>
<evidence type="ECO:0000256" key="12">
    <source>
        <dbReference type="ARBA" id="ARBA00040080"/>
    </source>
</evidence>
<feature type="transmembrane region" description="Helical" evidence="14">
    <location>
        <begin position="87"/>
        <end position="104"/>
    </location>
</feature>
<evidence type="ECO:0000256" key="1">
    <source>
        <dbReference type="ARBA" id="ARBA00002313"/>
    </source>
</evidence>
<evidence type="ECO:0000256" key="8">
    <source>
        <dbReference type="ARBA" id="ARBA00022906"/>
    </source>
</evidence>
<keyword evidence="9 14" id="KW-1133">Transmembrane helix</keyword>
<keyword evidence="7" id="KW-0862">Zinc</keyword>
<evidence type="ECO:0000256" key="7">
    <source>
        <dbReference type="ARBA" id="ARBA00022833"/>
    </source>
</evidence>
<comment type="similarity">
    <text evidence="3 13">Belongs to the ABC-3 integral membrane protein family.</text>
</comment>
<dbReference type="Proteomes" id="UP000034665">
    <property type="component" value="Unassembled WGS sequence"/>
</dbReference>
<sequence>MTFDAPFFQILITAVFVAASAGLLGSFVILKRMALVGDALSHVALPGIALGLTFHINPFLGAFTTLFIAVVGIWLLKYETELPVDTLVGILFTSSLALGILFIPEQELLEALFGDISALGTIESISSVLLSIGIITALLAIHKKLALSMLSEELAHSVGIKNRALDFIYLFIFALSIALGIKFVGALLMGSLVIIPAAAAKNISRSLHGFMLASVSFGVISAIGGVLLSEFLAVAPGPLFILSSAILFIISLIVRKIRQ</sequence>
<dbReference type="InterPro" id="IPR037294">
    <property type="entry name" value="ABC_BtuC-like"/>
</dbReference>
<dbReference type="Pfam" id="PF00950">
    <property type="entry name" value="ABC-3"/>
    <property type="match status" value="1"/>
</dbReference>
<comment type="subcellular location">
    <subcellularLocation>
        <location evidence="2 13">Cell membrane</location>
        <topology evidence="2 13">Multi-pass membrane protein</topology>
    </subcellularLocation>
</comment>
<dbReference type="SUPFAM" id="SSF81345">
    <property type="entry name" value="ABC transporter involved in vitamin B12 uptake, BtuC"/>
    <property type="match status" value="1"/>
</dbReference>
<feature type="transmembrane region" description="Helical" evidence="14">
    <location>
        <begin position="42"/>
        <end position="75"/>
    </location>
</feature>
<evidence type="ECO:0000256" key="4">
    <source>
        <dbReference type="ARBA" id="ARBA00022448"/>
    </source>
</evidence>
<dbReference type="GO" id="GO:0010043">
    <property type="term" value="P:response to zinc ion"/>
    <property type="evidence" value="ECO:0007669"/>
    <property type="project" value="TreeGrafter"/>
</dbReference>
<feature type="transmembrane region" description="Helical" evidence="14">
    <location>
        <begin position="6"/>
        <end position="30"/>
    </location>
</feature>
<proteinExistence type="inferred from homology"/>
<evidence type="ECO:0000313" key="16">
    <source>
        <dbReference type="Proteomes" id="UP000034665"/>
    </source>
</evidence>
<evidence type="ECO:0000256" key="14">
    <source>
        <dbReference type="SAM" id="Phobius"/>
    </source>
</evidence>
<organism evidence="15 16">
    <name type="scientific">Candidatus Wolfebacteria bacterium GW2011_GWC2_39_22</name>
    <dbReference type="NCBI Taxonomy" id="1619013"/>
    <lineage>
        <taxon>Bacteria</taxon>
        <taxon>Candidatus Wolfeibacteriota</taxon>
    </lineage>
</organism>
<dbReference type="Gene3D" id="1.10.3470.10">
    <property type="entry name" value="ABC transporter involved in vitamin B12 uptake, BtuC"/>
    <property type="match status" value="1"/>
</dbReference>
<dbReference type="AlphaFoldDB" id="A0A0G0NA55"/>
<evidence type="ECO:0000256" key="5">
    <source>
        <dbReference type="ARBA" id="ARBA00022475"/>
    </source>
</evidence>